<dbReference type="AlphaFoldDB" id="A0AAV7PM87"/>
<gene>
    <name evidence="2" type="ORF">NDU88_005304</name>
</gene>
<comment type="caution">
    <text evidence="2">The sequence shown here is derived from an EMBL/GenBank/DDBJ whole genome shotgun (WGS) entry which is preliminary data.</text>
</comment>
<protein>
    <submittedName>
        <fullName evidence="2">Uncharacterized protein</fullName>
    </submittedName>
</protein>
<reference evidence="2" key="1">
    <citation type="journal article" date="2022" name="bioRxiv">
        <title>Sequencing and chromosome-scale assembly of the giantPleurodeles waltlgenome.</title>
        <authorList>
            <person name="Brown T."/>
            <person name="Elewa A."/>
            <person name="Iarovenko S."/>
            <person name="Subramanian E."/>
            <person name="Araus A.J."/>
            <person name="Petzold A."/>
            <person name="Susuki M."/>
            <person name="Suzuki K.-i.T."/>
            <person name="Hayashi T."/>
            <person name="Toyoda A."/>
            <person name="Oliveira C."/>
            <person name="Osipova E."/>
            <person name="Leigh N.D."/>
            <person name="Simon A."/>
            <person name="Yun M.H."/>
        </authorList>
    </citation>
    <scope>NUCLEOTIDE SEQUENCE</scope>
    <source>
        <strain evidence="2">20211129_DDA</strain>
        <tissue evidence="2">Liver</tissue>
    </source>
</reference>
<feature type="region of interest" description="Disordered" evidence="1">
    <location>
        <begin position="59"/>
        <end position="119"/>
    </location>
</feature>
<proteinExistence type="predicted"/>
<organism evidence="2 3">
    <name type="scientific">Pleurodeles waltl</name>
    <name type="common">Iberian ribbed newt</name>
    <dbReference type="NCBI Taxonomy" id="8319"/>
    <lineage>
        <taxon>Eukaryota</taxon>
        <taxon>Metazoa</taxon>
        <taxon>Chordata</taxon>
        <taxon>Craniata</taxon>
        <taxon>Vertebrata</taxon>
        <taxon>Euteleostomi</taxon>
        <taxon>Amphibia</taxon>
        <taxon>Batrachia</taxon>
        <taxon>Caudata</taxon>
        <taxon>Salamandroidea</taxon>
        <taxon>Salamandridae</taxon>
        <taxon>Pleurodelinae</taxon>
        <taxon>Pleurodeles</taxon>
    </lineage>
</organism>
<dbReference type="Proteomes" id="UP001066276">
    <property type="component" value="Chromosome 7"/>
</dbReference>
<evidence type="ECO:0000313" key="3">
    <source>
        <dbReference type="Proteomes" id="UP001066276"/>
    </source>
</evidence>
<accession>A0AAV7PM87</accession>
<feature type="region of interest" description="Disordered" evidence="1">
    <location>
        <begin position="1"/>
        <end position="23"/>
    </location>
</feature>
<keyword evidence="3" id="KW-1185">Reference proteome</keyword>
<dbReference type="EMBL" id="JANPWB010000011">
    <property type="protein sequence ID" value="KAJ1126898.1"/>
    <property type="molecule type" value="Genomic_DNA"/>
</dbReference>
<evidence type="ECO:0000256" key="1">
    <source>
        <dbReference type="SAM" id="MobiDB-lite"/>
    </source>
</evidence>
<sequence>MASGNRRTRDEAPEEELPFYLARPGTTAQVPRVKYGGMFSNVEGAFEAKTLDFGSLVVGQRGAKSPHSPTKAEVPQENRKGDPVSPAPQSPMGNGSAGIEIRTSAGKEVLQNLSDEKVG</sequence>
<name>A0AAV7PM87_PLEWA</name>
<evidence type="ECO:0000313" key="2">
    <source>
        <dbReference type="EMBL" id="KAJ1126898.1"/>
    </source>
</evidence>